<organism evidence="1 2">
    <name type="scientific">Haloferula chungangensis</name>
    <dbReference type="NCBI Taxonomy" id="1048331"/>
    <lineage>
        <taxon>Bacteria</taxon>
        <taxon>Pseudomonadati</taxon>
        <taxon>Verrucomicrobiota</taxon>
        <taxon>Verrucomicrobiia</taxon>
        <taxon>Verrucomicrobiales</taxon>
        <taxon>Verrucomicrobiaceae</taxon>
        <taxon>Haloferula</taxon>
    </lineage>
</organism>
<sequence length="277" mass="31145">MKHVLTLAIGFVALIACGLLLSVESSERGAAIEQNMVPKRGILQTDRADSRARLQTTSRKLEKHGEEFDEAKLSVDTAVLRRKLYQFGDWNDFLSAANDASADELRSLLSSFLPSVWISDDFSSEIQLKESILSEFGYLSDDGLVSELYRGAGERFILFENDETVPRFFDENRRAVFTSSAAKQDPRSSFERIAKDAEDSAKEGVCKIIVREWLELDSIDASEHIINLDLGLERDYSILALLEWASRQEAGVEGVREAWISEISDQSIRETALNITR</sequence>
<dbReference type="PROSITE" id="PS51257">
    <property type="entry name" value="PROKAR_LIPOPROTEIN"/>
    <property type="match status" value="1"/>
</dbReference>
<protein>
    <submittedName>
        <fullName evidence="1">Uncharacterized protein</fullName>
    </submittedName>
</protein>
<name>A0ABW2LAM3_9BACT</name>
<dbReference type="Proteomes" id="UP001596472">
    <property type="component" value="Unassembled WGS sequence"/>
</dbReference>
<reference evidence="2" key="1">
    <citation type="journal article" date="2019" name="Int. J. Syst. Evol. Microbiol.">
        <title>The Global Catalogue of Microorganisms (GCM) 10K type strain sequencing project: providing services to taxonomists for standard genome sequencing and annotation.</title>
        <authorList>
            <consortium name="The Broad Institute Genomics Platform"/>
            <consortium name="The Broad Institute Genome Sequencing Center for Infectious Disease"/>
            <person name="Wu L."/>
            <person name="Ma J."/>
        </authorList>
    </citation>
    <scope>NUCLEOTIDE SEQUENCE [LARGE SCALE GENOMIC DNA]</scope>
    <source>
        <strain evidence="2">CGMCC 4.1467</strain>
    </source>
</reference>
<keyword evidence="2" id="KW-1185">Reference proteome</keyword>
<comment type="caution">
    <text evidence="1">The sequence shown here is derived from an EMBL/GenBank/DDBJ whole genome shotgun (WGS) entry which is preliminary data.</text>
</comment>
<accession>A0ABW2LAM3</accession>
<dbReference type="RefSeq" id="WP_379716468.1">
    <property type="nucleotide sequence ID" value="NZ_JBHTBS010000018.1"/>
</dbReference>
<evidence type="ECO:0000313" key="2">
    <source>
        <dbReference type="Proteomes" id="UP001596472"/>
    </source>
</evidence>
<gene>
    <name evidence="1" type="ORF">ACFQY0_20130</name>
</gene>
<proteinExistence type="predicted"/>
<evidence type="ECO:0000313" key="1">
    <source>
        <dbReference type="EMBL" id="MFC7339511.1"/>
    </source>
</evidence>
<dbReference type="EMBL" id="JBHTBS010000018">
    <property type="protein sequence ID" value="MFC7339511.1"/>
    <property type="molecule type" value="Genomic_DNA"/>
</dbReference>